<sequence>MLSHTSLLAHTIYRGLSFDAALADEGFTITDTSTWDTFESRKWPWVADTILRKKAWFEAWKAGKKKYQYHEMISTPDAWQIAEDEVQKQANEIQIPSSTHRISALVEQEEVHLRGQIRHGEVVIDNISLGKGRADVSTNIGCPIRFKFPGDPKKFQEASKIKIWTNYSQNDIMALYPLWLSLDSMTSPQQSDHFRLVLPVRGDLECAPPAHNY</sequence>
<dbReference type="AlphaFoldDB" id="A0AA39TNZ3"/>
<name>A0AA39TNZ3_9AGAR</name>
<proteinExistence type="predicted"/>
<accession>A0AA39TNZ3</accession>
<evidence type="ECO:0000313" key="1">
    <source>
        <dbReference type="EMBL" id="KAK0496316.1"/>
    </source>
</evidence>
<comment type="caution">
    <text evidence="1">The sequence shown here is derived from an EMBL/GenBank/DDBJ whole genome shotgun (WGS) entry which is preliminary data.</text>
</comment>
<gene>
    <name evidence="1" type="ORF">EDD18DRAFT_1105467</name>
</gene>
<protein>
    <submittedName>
        <fullName evidence="1">Uncharacterized protein</fullName>
    </submittedName>
</protein>
<evidence type="ECO:0000313" key="2">
    <source>
        <dbReference type="Proteomes" id="UP001175228"/>
    </source>
</evidence>
<reference evidence="1" key="1">
    <citation type="submission" date="2023-06" db="EMBL/GenBank/DDBJ databases">
        <authorList>
            <consortium name="Lawrence Berkeley National Laboratory"/>
            <person name="Ahrendt S."/>
            <person name="Sahu N."/>
            <person name="Indic B."/>
            <person name="Wong-Bajracharya J."/>
            <person name="Merenyi Z."/>
            <person name="Ke H.-M."/>
            <person name="Monk M."/>
            <person name="Kocsube S."/>
            <person name="Drula E."/>
            <person name="Lipzen A."/>
            <person name="Balint B."/>
            <person name="Henrissat B."/>
            <person name="Andreopoulos B."/>
            <person name="Martin F.M."/>
            <person name="Harder C.B."/>
            <person name="Rigling D."/>
            <person name="Ford K.L."/>
            <person name="Foster G.D."/>
            <person name="Pangilinan J."/>
            <person name="Papanicolaou A."/>
            <person name="Barry K."/>
            <person name="LaButti K."/>
            <person name="Viragh M."/>
            <person name="Koriabine M."/>
            <person name="Yan M."/>
            <person name="Riley R."/>
            <person name="Champramary S."/>
            <person name="Plett K.L."/>
            <person name="Tsai I.J."/>
            <person name="Slot J."/>
            <person name="Sipos G."/>
            <person name="Plett J."/>
            <person name="Nagy L.G."/>
            <person name="Grigoriev I.V."/>
        </authorList>
    </citation>
    <scope>NUCLEOTIDE SEQUENCE</scope>
    <source>
        <strain evidence="1">HWK02</strain>
    </source>
</reference>
<keyword evidence="2" id="KW-1185">Reference proteome</keyword>
<dbReference type="EMBL" id="JAUEPU010000015">
    <property type="protein sequence ID" value="KAK0496316.1"/>
    <property type="molecule type" value="Genomic_DNA"/>
</dbReference>
<dbReference type="Proteomes" id="UP001175228">
    <property type="component" value="Unassembled WGS sequence"/>
</dbReference>
<organism evidence="1 2">
    <name type="scientific">Armillaria luteobubalina</name>
    <dbReference type="NCBI Taxonomy" id="153913"/>
    <lineage>
        <taxon>Eukaryota</taxon>
        <taxon>Fungi</taxon>
        <taxon>Dikarya</taxon>
        <taxon>Basidiomycota</taxon>
        <taxon>Agaricomycotina</taxon>
        <taxon>Agaricomycetes</taxon>
        <taxon>Agaricomycetidae</taxon>
        <taxon>Agaricales</taxon>
        <taxon>Marasmiineae</taxon>
        <taxon>Physalacriaceae</taxon>
        <taxon>Armillaria</taxon>
    </lineage>
</organism>